<sequence length="233" mass="26240">MAMNLNSLKTSLNLWQAYGTPSNDSISVTADNESLWELIHQHQEWIYSKITTFNQWELLSAAQATTIYLLLRVKQGSNSAAFPNGDIALLFTLGAIFRHLHSTALLDSRPRQDWRQWVFFESFMRIACIYFTLSAVVSTHFGLPCHNPKDWSFHSLPVPATKASWAAANASDWASALPPEKELTWKDLTSAASLNDSPVDLWRESSDELGMVVMMTMTLISQQPNYSMPSPPE</sequence>
<evidence type="ECO:0008006" key="3">
    <source>
        <dbReference type="Google" id="ProtNLM"/>
    </source>
</evidence>
<evidence type="ECO:0000313" key="2">
    <source>
        <dbReference type="Proteomes" id="UP000005426"/>
    </source>
</evidence>
<gene>
    <name evidence="1" type="ORF">TRIATDRAFT_317933</name>
</gene>
<dbReference type="OrthoDB" id="5423818at2759"/>
<dbReference type="AlphaFoldDB" id="G9NUS1"/>
<reference evidence="1 2" key="1">
    <citation type="journal article" date="2011" name="Genome Biol.">
        <title>Comparative genome sequence analysis underscores mycoparasitism as the ancestral life style of Trichoderma.</title>
        <authorList>
            <person name="Kubicek C.P."/>
            <person name="Herrera-Estrella A."/>
            <person name="Seidl-Seiboth V."/>
            <person name="Martinez D.A."/>
            <person name="Druzhinina I.S."/>
            <person name="Thon M."/>
            <person name="Zeilinger S."/>
            <person name="Casas-Flores S."/>
            <person name="Horwitz B.A."/>
            <person name="Mukherjee P.K."/>
            <person name="Mukherjee M."/>
            <person name="Kredics L."/>
            <person name="Alcaraz L.D."/>
            <person name="Aerts A."/>
            <person name="Antal Z."/>
            <person name="Atanasova L."/>
            <person name="Cervantes-Badillo M.G."/>
            <person name="Challacombe J."/>
            <person name="Chertkov O."/>
            <person name="McCluskey K."/>
            <person name="Coulpier F."/>
            <person name="Deshpande N."/>
            <person name="von Doehren H."/>
            <person name="Ebbole D.J."/>
            <person name="Esquivel-Naranjo E.U."/>
            <person name="Fekete E."/>
            <person name="Flipphi M."/>
            <person name="Glaser F."/>
            <person name="Gomez-Rodriguez E.Y."/>
            <person name="Gruber S."/>
            <person name="Han C."/>
            <person name="Henrissat B."/>
            <person name="Hermosa R."/>
            <person name="Hernandez-Onate M."/>
            <person name="Karaffa L."/>
            <person name="Kosti I."/>
            <person name="Le Crom S."/>
            <person name="Lindquist E."/>
            <person name="Lucas S."/>
            <person name="Luebeck M."/>
            <person name="Luebeck P.S."/>
            <person name="Margeot A."/>
            <person name="Metz B."/>
            <person name="Misra M."/>
            <person name="Nevalainen H."/>
            <person name="Omann M."/>
            <person name="Packer N."/>
            <person name="Perrone G."/>
            <person name="Uresti-Rivera E.E."/>
            <person name="Salamov A."/>
            <person name="Schmoll M."/>
            <person name="Seiboth B."/>
            <person name="Shapiro H."/>
            <person name="Sukno S."/>
            <person name="Tamayo-Ramos J.A."/>
            <person name="Tisch D."/>
            <person name="Wiest A."/>
            <person name="Wilkinson H.H."/>
            <person name="Zhang M."/>
            <person name="Coutinho P.M."/>
            <person name="Kenerley C.M."/>
            <person name="Monte E."/>
            <person name="Baker S.E."/>
            <person name="Grigoriev I.V."/>
        </authorList>
    </citation>
    <scope>NUCLEOTIDE SEQUENCE [LARGE SCALE GENOMIC DNA]</scope>
    <source>
        <strain evidence="2">ATCC 20476 / IMI 206040</strain>
    </source>
</reference>
<comment type="caution">
    <text evidence="1">The sequence shown here is derived from an EMBL/GenBank/DDBJ whole genome shotgun (WGS) entry which is preliminary data.</text>
</comment>
<accession>G9NUS1</accession>
<dbReference type="eggNOG" id="ENOG502RK29">
    <property type="taxonomic scope" value="Eukaryota"/>
</dbReference>
<dbReference type="GeneID" id="25783315"/>
<dbReference type="KEGG" id="tatv:25783315"/>
<keyword evidence="2" id="KW-1185">Reference proteome</keyword>
<dbReference type="Proteomes" id="UP000005426">
    <property type="component" value="Unassembled WGS sequence"/>
</dbReference>
<proteinExistence type="predicted"/>
<organism evidence="1 2">
    <name type="scientific">Hypocrea atroviridis (strain ATCC 20476 / IMI 206040)</name>
    <name type="common">Trichoderma atroviride</name>
    <dbReference type="NCBI Taxonomy" id="452589"/>
    <lineage>
        <taxon>Eukaryota</taxon>
        <taxon>Fungi</taxon>
        <taxon>Dikarya</taxon>
        <taxon>Ascomycota</taxon>
        <taxon>Pezizomycotina</taxon>
        <taxon>Sordariomycetes</taxon>
        <taxon>Hypocreomycetidae</taxon>
        <taxon>Hypocreales</taxon>
        <taxon>Hypocreaceae</taxon>
        <taxon>Trichoderma</taxon>
    </lineage>
</organism>
<dbReference type="HOGENOM" id="CLU_052856_0_0_1"/>
<dbReference type="EMBL" id="ABDG02000023">
    <property type="protein sequence ID" value="EHK45796.1"/>
    <property type="molecule type" value="Genomic_DNA"/>
</dbReference>
<name>G9NUS1_HYPAI</name>
<evidence type="ECO:0000313" key="1">
    <source>
        <dbReference type="EMBL" id="EHK45796.1"/>
    </source>
</evidence>
<protein>
    <recommendedName>
        <fullName evidence="3">Transcription factor domain-containing protein</fullName>
    </recommendedName>
</protein>